<accession>A0A4Z1HUJ6</accession>
<dbReference type="EMBL" id="PQXN01000141">
    <property type="protein sequence ID" value="TGO52434.1"/>
    <property type="molecule type" value="Genomic_DNA"/>
</dbReference>
<protein>
    <submittedName>
        <fullName evidence="2">Uncharacterized protein</fullName>
    </submittedName>
</protein>
<dbReference type="OrthoDB" id="3800738at2759"/>
<feature type="region of interest" description="Disordered" evidence="1">
    <location>
        <begin position="114"/>
        <end position="133"/>
    </location>
</feature>
<evidence type="ECO:0000313" key="3">
    <source>
        <dbReference type="Proteomes" id="UP000297527"/>
    </source>
</evidence>
<reference evidence="2 3" key="1">
    <citation type="submission" date="2017-12" db="EMBL/GenBank/DDBJ databases">
        <title>Comparative genomics of Botrytis spp.</title>
        <authorList>
            <person name="Valero-Jimenez C.A."/>
            <person name="Tapia P."/>
            <person name="Veloso J."/>
            <person name="Silva-Moreno E."/>
            <person name="Staats M."/>
            <person name="Valdes J.H."/>
            <person name="Van Kan J.A.L."/>
        </authorList>
    </citation>
    <scope>NUCLEOTIDE SEQUENCE [LARGE SCALE GENOMIC DNA]</scope>
    <source>
        <strain evidence="2 3">MUCL11595</strain>
    </source>
</reference>
<sequence>MLITQPSALTILLKSNENGMFWTSIGEAVITVPGGVKMGMLFDYLWGVVGKTYAMGRIGFDWRGYGEEEDGKGKWDRRVRVQTVITFQCCEEEDEMMRRVRSQGHRKWGVEWKGKERRGERDARGGGDEVRRR</sequence>
<gene>
    <name evidence="2" type="ORF">BCON_0141g00050</name>
</gene>
<proteinExistence type="predicted"/>
<dbReference type="AlphaFoldDB" id="A0A4Z1HUJ6"/>
<keyword evidence="3" id="KW-1185">Reference proteome</keyword>
<dbReference type="Proteomes" id="UP000297527">
    <property type="component" value="Unassembled WGS sequence"/>
</dbReference>
<organism evidence="2 3">
    <name type="scientific">Botryotinia convoluta</name>
    <dbReference type="NCBI Taxonomy" id="54673"/>
    <lineage>
        <taxon>Eukaryota</taxon>
        <taxon>Fungi</taxon>
        <taxon>Dikarya</taxon>
        <taxon>Ascomycota</taxon>
        <taxon>Pezizomycotina</taxon>
        <taxon>Leotiomycetes</taxon>
        <taxon>Helotiales</taxon>
        <taxon>Sclerotiniaceae</taxon>
        <taxon>Botryotinia</taxon>
    </lineage>
</organism>
<comment type="caution">
    <text evidence="2">The sequence shown here is derived from an EMBL/GenBank/DDBJ whole genome shotgun (WGS) entry which is preliminary data.</text>
</comment>
<evidence type="ECO:0000313" key="2">
    <source>
        <dbReference type="EMBL" id="TGO52434.1"/>
    </source>
</evidence>
<name>A0A4Z1HUJ6_9HELO</name>
<evidence type="ECO:0000256" key="1">
    <source>
        <dbReference type="SAM" id="MobiDB-lite"/>
    </source>
</evidence>